<reference evidence="3" key="1">
    <citation type="submission" date="2022-01" db="EMBL/GenBank/DDBJ databases">
        <authorList>
            <person name="Braso-Vives M."/>
        </authorList>
    </citation>
    <scope>NUCLEOTIDE SEQUENCE</scope>
</reference>
<protein>
    <submittedName>
        <fullName evidence="2">Hypp1949 protein</fullName>
    </submittedName>
    <submittedName>
        <fullName evidence="3">Hypp1950 protein</fullName>
    </submittedName>
</protein>
<dbReference type="OrthoDB" id="10190687at2759"/>
<dbReference type="EMBL" id="OV696688">
    <property type="protein sequence ID" value="CAH1258033.1"/>
    <property type="molecule type" value="Genomic_DNA"/>
</dbReference>
<feature type="region of interest" description="Disordered" evidence="1">
    <location>
        <begin position="1"/>
        <end position="56"/>
    </location>
</feature>
<feature type="compositionally biased region" description="Low complexity" evidence="1">
    <location>
        <begin position="17"/>
        <end position="33"/>
    </location>
</feature>
<dbReference type="Proteomes" id="UP000838412">
    <property type="component" value="Chromosome 3"/>
</dbReference>
<dbReference type="AlphaFoldDB" id="A0A8K0EQN2"/>
<keyword evidence="4" id="KW-1185">Reference proteome</keyword>
<gene>
    <name evidence="3" type="primary">Hypp1950</name>
    <name evidence="2" type="synonym">Hypp1949</name>
    <name evidence="2" type="ORF">BLAG_LOCUS15734</name>
    <name evidence="3" type="ORF">BLAG_LOCUS15737</name>
</gene>
<evidence type="ECO:0000256" key="1">
    <source>
        <dbReference type="SAM" id="MobiDB-lite"/>
    </source>
</evidence>
<proteinExistence type="predicted"/>
<dbReference type="EMBL" id="OV696688">
    <property type="protein sequence ID" value="CAH1258029.1"/>
    <property type="molecule type" value="Genomic_DNA"/>
</dbReference>
<feature type="compositionally biased region" description="Basic and acidic residues" evidence="1">
    <location>
        <begin position="1"/>
        <end position="16"/>
    </location>
</feature>
<feature type="compositionally biased region" description="Basic and acidic residues" evidence="1">
    <location>
        <begin position="34"/>
        <end position="56"/>
    </location>
</feature>
<evidence type="ECO:0000313" key="3">
    <source>
        <dbReference type="EMBL" id="CAH1258033.1"/>
    </source>
</evidence>
<organism evidence="3 4">
    <name type="scientific">Branchiostoma lanceolatum</name>
    <name type="common">Common lancelet</name>
    <name type="synonym">Amphioxus lanceolatum</name>
    <dbReference type="NCBI Taxonomy" id="7740"/>
    <lineage>
        <taxon>Eukaryota</taxon>
        <taxon>Metazoa</taxon>
        <taxon>Chordata</taxon>
        <taxon>Cephalochordata</taxon>
        <taxon>Leptocardii</taxon>
        <taxon>Amphioxiformes</taxon>
        <taxon>Branchiostomatidae</taxon>
        <taxon>Branchiostoma</taxon>
    </lineage>
</organism>
<evidence type="ECO:0000313" key="2">
    <source>
        <dbReference type="EMBL" id="CAH1258029.1"/>
    </source>
</evidence>
<evidence type="ECO:0000313" key="4">
    <source>
        <dbReference type="Proteomes" id="UP000838412"/>
    </source>
</evidence>
<sequence>MGASSDKPDTSDKATEDPVNSVPSSDGVSNSSVKDSEPQKENVETKTDRSLDENNIKYQCREEESKLDKMEEFTDTAAYWIVCTNWP</sequence>
<accession>A0A8K0EQN2</accession>
<name>A0A8K0EQN2_BRALA</name>